<organism evidence="1 2">
    <name type="scientific">Polyporus arcularius HHB13444</name>
    <dbReference type="NCBI Taxonomy" id="1314778"/>
    <lineage>
        <taxon>Eukaryota</taxon>
        <taxon>Fungi</taxon>
        <taxon>Dikarya</taxon>
        <taxon>Basidiomycota</taxon>
        <taxon>Agaricomycotina</taxon>
        <taxon>Agaricomycetes</taxon>
        <taxon>Polyporales</taxon>
        <taxon>Polyporaceae</taxon>
        <taxon>Polyporus</taxon>
    </lineage>
</organism>
<dbReference type="Proteomes" id="UP000308197">
    <property type="component" value="Unassembled WGS sequence"/>
</dbReference>
<dbReference type="EMBL" id="ML212019">
    <property type="protein sequence ID" value="TFK79482.1"/>
    <property type="molecule type" value="Genomic_DNA"/>
</dbReference>
<sequence length="137" mass="15906">LKSDWREEYRASPTYSGRHFLRLKAFDPPNHVSSAALKAYGDSKANMARLCRAVLNHAPLGSFRRRFFPNEPTECPECGVLQDRAHVLLKCKRYRRWWNCQSEFEFLQRLSAYRELTTFLSANASAFTFVDAPSQRA</sequence>
<feature type="non-terminal residue" evidence="1">
    <location>
        <position position="1"/>
    </location>
</feature>
<proteinExistence type="predicted"/>
<dbReference type="AlphaFoldDB" id="A0A5C3NR14"/>
<evidence type="ECO:0000313" key="1">
    <source>
        <dbReference type="EMBL" id="TFK79482.1"/>
    </source>
</evidence>
<evidence type="ECO:0008006" key="3">
    <source>
        <dbReference type="Google" id="ProtNLM"/>
    </source>
</evidence>
<feature type="non-terminal residue" evidence="1">
    <location>
        <position position="137"/>
    </location>
</feature>
<evidence type="ECO:0000313" key="2">
    <source>
        <dbReference type="Proteomes" id="UP000308197"/>
    </source>
</evidence>
<protein>
    <recommendedName>
        <fullName evidence="3">Reverse transcriptase zinc-binding domain-containing protein</fullName>
    </recommendedName>
</protein>
<dbReference type="STRING" id="1314778.A0A5C3NR14"/>
<gene>
    <name evidence="1" type="ORF">K466DRAFT_441948</name>
</gene>
<accession>A0A5C3NR14</accession>
<dbReference type="InParanoid" id="A0A5C3NR14"/>
<reference evidence="1 2" key="1">
    <citation type="journal article" date="2019" name="Nat. Ecol. Evol.">
        <title>Megaphylogeny resolves global patterns of mushroom evolution.</title>
        <authorList>
            <person name="Varga T."/>
            <person name="Krizsan K."/>
            <person name="Foldi C."/>
            <person name="Dima B."/>
            <person name="Sanchez-Garcia M."/>
            <person name="Sanchez-Ramirez S."/>
            <person name="Szollosi G.J."/>
            <person name="Szarkandi J.G."/>
            <person name="Papp V."/>
            <person name="Albert L."/>
            <person name="Andreopoulos W."/>
            <person name="Angelini C."/>
            <person name="Antonin V."/>
            <person name="Barry K.W."/>
            <person name="Bougher N.L."/>
            <person name="Buchanan P."/>
            <person name="Buyck B."/>
            <person name="Bense V."/>
            <person name="Catcheside P."/>
            <person name="Chovatia M."/>
            <person name="Cooper J."/>
            <person name="Damon W."/>
            <person name="Desjardin D."/>
            <person name="Finy P."/>
            <person name="Geml J."/>
            <person name="Haridas S."/>
            <person name="Hughes K."/>
            <person name="Justo A."/>
            <person name="Karasinski D."/>
            <person name="Kautmanova I."/>
            <person name="Kiss B."/>
            <person name="Kocsube S."/>
            <person name="Kotiranta H."/>
            <person name="LaButti K.M."/>
            <person name="Lechner B.E."/>
            <person name="Liimatainen K."/>
            <person name="Lipzen A."/>
            <person name="Lukacs Z."/>
            <person name="Mihaltcheva S."/>
            <person name="Morgado L.N."/>
            <person name="Niskanen T."/>
            <person name="Noordeloos M.E."/>
            <person name="Ohm R.A."/>
            <person name="Ortiz-Santana B."/>
            <person name="Ovrebo C."/>
            <person name="Racz N."/>
            <person name="Riley R."/>
            <person name="Savchenko A."/>
            <person name="Shiryaev A."/>
            <person name="Soop K."/>
            <person name="Spirin V."/>
            <person name="Szebenyi C."/>
            <person name="Tomsovsky M."/>
            <person name="Tulloss R.E."/>
            <person name="Uehling J."/>
            <person name="Grigoriev I.V."/>
            <person name="Vagvolgyi C."/>
            <person name="Papp T."/>
            <person name="Martin F.M."/>
            <person name="Miettinen O."/>
            <person name="Hibbett D.S."/>
            <person name="Nagy L.G."/>
        </authorList>
    </citation>
    <scope>NUCLEOTIDE SEQUENCE [LARGE SCALE GENOMIC DNA]</scope>
    <source>
        <strain evidence="1 2">HHB13444</strain>
    </source>
</reference>
<name>A0A5C3NR14_9APHY</name>
<keyword evidence="2" id="KW-1185">Reference proteome</keyword>